<dbReference type="Proteomes" id="UP000094828">
    <property type="component" value="Unassembled WGS sequence"/>
</dbReference>
<dbReference type="STRING" id="1841610.A6X21_07710"/>
<evidence type="ECO:0000313" key="3">
    <source>
        <dbReference type="EMBL" id="ODA29556.1"/>
    </source>
</evidence>
<name>A0A1C3E8L0_9PLAN</name>
<evidence type="ECO:0000259" key="2">
    <source>
        <dbReference type="Pfam" id="PF06439"/>
    </source>
</evidence>
<dbReference type="GO" id="GO:0016787">
    <property type="term" value="F:hydrolase activity"/>
    <property type="evidence" value="ECO:0007669"/>
    <property type="project" value="InterPro"/>
</dbReference>
<dbReference type="SUPFAM" id="SSF52317">
    <property type="entry name" value="Class I glutamine amidotransferase-like"/>
    <property type="match status" value="1"/>
</dbReference>
<dbReference type="PANTHER" id="PTHR40469:SF2">
    <property type="entry name" value="GALACTOSE-BINDING DOMAIN-LIKE SUPERFAMILY PROTEIN"/>
    <property type="match status" value="1"/>
</dbReference>
<evidence type="ECO:0008006" key="5">
    <source>
        <dbReference type="Google" id="ProtNLM"/>
    </source>
</evidence>
<dbReference type="Pfam" id="PF06283">
    <property type="entry name" value="ThuA"/>
    <property type="match status" value="1"/>
</dbReference>
<feature type="domain" description="3-keto-alpha-glucoside-1,2-lyase/3-keto-2-hydroxy-glucal hydratase" evidence="2">
    <location>
        <begin position="52"/>
        <end position="254"/>
    </location>
</feature>
<dbReference type="PANTHER" id="PTHR40469">
    <property type="entry name" value="SECRETED GLYCOSYL HYDROLASE"/>
    <property type="match status" value="1"/>
</dbReference>
<organism evidence="3 4">
    <name type="scientific">Planctopirus hydrillae</name>
    <dbReference type="NCBI Taxonomy" id="1841610"/>
    <lineage>
        <taxon>Bacteria</taxon>
        <taxon>Pseudomonadati</taxon>
        <taxon>Planctomycetota</taxon>
        <taxon>Planctomycetia</taxon>
        <taxon>Planctomycetales</taxon>
        <taxon>Planctomycetaceae</taxon>
        <taxon>Planctopirus</taxon>
    </lineage>
</organism>
<sequence>MHRLLQFLMAQKPMMTPAISAWACFFWLASVSLCVVSSGSELQAEDKADETGFVSIFDGKTLEGWDGNPEFWSVQDGAITGITTAEKPTKGNTFIIWRGGETADFELRLDYKIQGGNSGIQYRSFEVKDQPWVIGGYQADFEAGNTYSGINYGERFRGILALRGQKTVIGENHKPVVKEQFAEGAALQSAIKKDDWNSYRIVARGFQFDHYINDTLMSSVIDEDLKDRRAKGLLALQLHAGPPMKVQFKNIRLKTLDATADKVSSSKEPAKKKVLLLAGNRSHGFGAHDHTAGCTLLARLLNESGLPIEATMHSLQSQGWPSPEVLSAADSIVIYADGGGGHPFNSHLDELQKLVDRGTGIVCIHYGVETVAGKPGQAFLDWTGGYFEPHWSVNPHWTADYKAFPAHPITSGVKPFRINDEWYYHMRFREGMEGVTPILTDLPGPETLKRPDGPHSGNPAVREAIAKGEPQHMAWAHQRANGARGFGCSGGHVHWNWGHPEFRRLFLNGIAWTAQVDVPAGGVPIGQVGVEELLVGHDEPIPENFNKARVEAMLKEWN</sequence>
<reference evidence="3 4" key="1">
    <citation type="submission" date="2016-05" db="EMBL/GenBank/DDBJ databases">
        <title>Genomic and physiological characterization of Planctopirus sp. isolated from fresh water lake.</title>
        <authorList>
            <person name="Subhash Y."/>
            <person name="Ramana C."/>
        </authorList>
    </citation>
    <scope>NUCLEOTIDE SEQUENCE [LARGE SCALE GENOMIC DNA]</scope>
    <source>
        <strain evidence="3 4">JC280</strain>
    </source>
</reference>
<dbReference type="InterPro" id="IPR010496">
    <property type="entry name" value="AL/BT2_dom"/>
</dbReference>
<evidence type="ECO:0000259" key="1">
    <source>
        <dbReference type="Pfam" id="PF06283"/>
    </source>
</evidence>
<comment type="caution">
    <text evidence="3">The sequence shown here is derived from an EMBL/GenBank/DDBJ whole genome shotgun (WGS) entry which is preliminary data.</text>
</comment>
<evidence type="ECO:0000313" key="4">
    <source>
        <dbReference type="Proteomes" id="UP000094828"/>
    </source>
</evidence>
<dbReference type="RefSeq" id="WP_068849341.1">
    <property type="nucleotide sequence ID" value="NZ_LYDR01000127.1"/>
</dbReference>
<dbReference type="AlphaFoldDB" id="A0A1C3E8L0"/>
<dbReference type="InterPro" id="IPR029010">
    <property type="entry name" value="ThuA-like"/>
</dbReference>
<dbReference type="Gene3D" id="3.40.50.880">
    <property type="match status" value="1"/>
</dbReference>
<dbReference type="InterPro" id="IPR029062">
    <property type="entry name" value="Class_I_gatase-like"/>
</dbReference>
<gene>
    <name evidence="3" type="ORF">A6X21_07710</name>
</gene>
<protein>
    <recommendedName>
        <fullName evidence="5">Trehalose utilization</fullName>
    </recommendedName>
</protein>
<accession>A0A1C3E8L0</accession>
<keyword evidence="4" id="KW-1185">Reference proteome</keyword>
<dbReference type="OrthoDB" id="251914at2"/>
<dbReference type="Gene3D" id="2.60.120.560">
    <property type="entry name" value="Exo-inulinase, domain 1"/>
    <property type="match status" value="1"/>
</dbReference>
<dbReference type="EMBL" id="LYDR01000127">
    <property type="protein sequence ID" value="ODA29556.1"/>
    <property type="molecule type" value="Genomic_DNA"/>
</dbReference>
<proteinExistence type="predicted"/>
<feature type="domain" description="ThuA-like" evidence="1">
    <location>
        <begin position="275"/>
        <end position="513"/>
    </location>
</feature>
<dbReference type="Pfam" id="PF06439">
    <property type="entry name" value="3keto-disac_hyd"/>
    <property type="match status" value="1"/>
</dbReference>